<evidence type="ECO:0008006" key="3">
    <source>
        <dbReference type="Google" id="ProtNLM"/>
    </source>
</evidence>
<sequence length="470" mass="55190">MKEKILKHKNLALFLVLVLALAGTYIFEEKSNRTAEAEHAKKTQLLDTEKLGDIQGIQGIKLNFEKRGNLFFDKDTNLQLSEPRLDEFFQILAGLKVKTFLNQAEVAKVGMNFYIPDPSMKMTFRFEKGELTFTLGKKLDFDQSFYMEVTRDGVSQVVIVNDESPDPSVYQSDEEYKKSDVKYKRIQIVFLLTNKYFYDTRVFKEFKYTDERINFKTISIATFRNKKYAIDFEKSQTIPPPPKGIGYYEDNWVSFLEFLTKLEGKNLYYPADPKLLTEILSEFEVVDREGRKYTLDVYKKYGEESGYFLKTTLDNIVYQLKPADAQYFFVNVQDFWQKRIMPKEKEFNFKITFLDNQTETVKISDKELFKVMPTDSRFTEGTIRALEFKRLIEFFKTEGNHVTELTESPSEILKKNILRVQFDNRNLSVILDENGASIVDFDQKIMVHYYLGAKLPFSIKHEDYFIAAKK</sequence>
<dbReference type="RefSeq" id="WP_323577040.1">
    <property type="nucleotide sequence ID" value="NZ_JAYGJQ010000002.1"/>
</dbReference>
<evidence type="ECO:0000313" key="1">
    <source>
        <dbReference type="EMBL" id="MEA9357146.1"/>
    </source>
</evidence>
<accession>A0ABU5VVR0</accession>
<evidence type="ECO:0000313" key="2">
    <source>
        <dbReference type="Proteomes" id="UP001302274"/>
    </source>
</evidence>
<keyword evidence="2" id="KW-1185">Reference proteome</keyword>
<organism evidence="1 2">
    <name type="scientific">Bacteriovorax antarcticus</name>
    <dbReference type="NCBI Taxonomy" id="3088717"/>
    <lineage>
        <taxon>Bacteria</taxon>
        <taxon>Pseudomonadati</taxon>
        <taxon>Bdellovibrionota</taxon>
        <taxon>Bacteriovoracia</taxon>
        <taxon>Bacteriovoracales</taxon>
        <taxon>Bacteriovoracaceae</taxon>
        <taxon>Bacteriovorax</taxon>
    </lineage>
</organism>
<protein>
    <recommendedName>
        <fullName evidence="3">DUF4340 domain-containing protein</fullName>
    </recommendedName>
</protein>
<name>A0ABU5VVR0_9BACT</name>
<reference evidence="1 2" key="1">
    <citation type="submission" date="2023-11" db="EMBL/GenBank/DDBJ databases">
        <title>A Novel Polar Bacteriovorax (B. antarcticus) Isolated from the Biocrust in Antarctica.</title>
        <authorList>
            <person name="Mun W."/>
            <person name="Choi S.Y."/>
            <person name="Mitchell R.J."/>
        </authorList>
    </citation>
    <scope>NUCLEOTIDE SEQUENCE [LARGE SCALE GENOMIC DNA]</scope>
    <source>
        <strain evidence="1 2">PP10</strain>
    </source>
</reference>
<dbReference type="EMBL" id="JAYGJQ010000002">
    <property type="protein sequence ID" value="MEA9357146.1"/>
    <property type="molecule type" value="Genomic_DNA"/>
</dbReference>
<gene>
    <name evidence="1" type="ORF">SHI21_13055</name>
</gene>
<dbReference type="Proteomes" id="UP001302274">
    <property type="component" value="Unassembled WGS sequence"/>
</dbReference>
<comment type="caution">
    <text evidence="1">The sequence shown here is derived from an EMBL/GenBank/DDBJ whole genome shotgun (WGS) entry which is preliminary data.</text>
</comment>
<proteinExistence type="predicted"/>